<reference evidence="2 3" key="1">
    <citation type="submission" date="2016-08" db="EMBL/GenBank/DDBJ databases">
        <title>Whole genome shotgun sequence of Pichia membranifaciens KS47-1.</title>
        <authorList>
            <person name="Konishi M."/>
            <person name="Ishida M."/>
            <person name="Arakawa T."/>
            <person name="Kato Y."/>
            <person name="Horiuchi J."/>
        </authorList>
    </citation>
    <scope>NUCLEOTIDE SEQUENCE [LARGE SCALE GENOMIC DNA]</scope>
    <source>
        <strain evidence="2 3">KS47-1</strain>
    </source>
</reference>
<gene>
    <name evidence="2" type="ORF">PMKS-002452</name>
</gene>
<feature type="compositionally biased region" description="Low complexity" evidence="1">
    <location>
        <begin position="25"/>
        <end position="66"/>
    </location>
</feature>
<name>A0A1Q2YHG4_9ASCO</name>
<comment type="caution">
    <text evidence="2">The sequence shown here is derived from an EMBL/GenBank/DDBJ whole genome shotgun (WGS) entry which is preliminary data.</text>
</comment>
<evidence type="ECO:0000256" key="1">
    <source>
        <dbReference type="SAM" id="MobiDB-lite"/>
    </source>
</evidence>
<feature type="compositionally biased region" description="Basic and acidic residues" evidence="1">
    <location>
        <begin position="71"/>
        <end position="94"/>
    </location>
</feature>
<feature type="region of interest" description="Disordered" evidence="1">
    <location>
        <begin position="1"/>
        <end position="105"/>
    </location>
</feature>
<dbReference type="EMBL" id="BDGI01000092">
    <property type="protein sequence ID" value="GAV28974.1"/>
    <property type="molecule type" value="Genomic_DNA"/>
</dbReference>
<accession>A0A1Q2YHG4</accession>
<evidence type="ECO:0000313" key="3">
    <source>
        <dbReference type="Proteomes" id="UP000186136"/>
    </source>
</evidence>
<dbReference type="Proteomes" id="UP000186136">
    <property type="component" value="Unassembled WGS sequence"/>
</dbReference>
<protein>
    <submittedName>
        <fullName evidence="2">Uncharacterized protein</fullName>
    </submittedName>
</protein>
<sequence length="135" mass="13960">MGLQSLDEINSRLNRGGPGDETVEESSATAGGAAAATSSSPPASAESVAASTTAGTAVTTTAGSVDNADDPENHDHNHDHDRRLQQRRRAEELGKTPATTSTSDLLLLNDNMAAITETEEIAGLTNGHGVLYNFE</sequence>
<dbReference type="AlphaFoldDB" id="A0A1Q2YHG4"/>
<keyword evidence="3" id="KW-1185">Reference proteome</keyword>
<proteinExistence type="predicted"/>
<organism evidence="2 3">
    <name type="scientific">Pichia membranifaciens</name>
    <dbReference type="NCBI Taxonomy" id="4926"/>
    <lineage>
        <taxon>Eukaryota</taxon>
        <taxon>Fungi</taxon>
        <taxon>Dikarya</taxon>
        <taxon>Ascomycota</taxon>
        <taxon>Saccharomycotina</taxon>
        <taxon>Pichiomycetes</taxon>
        <taxon>Pichiales</taxon>
        <taxon>Pichiaceae</taxon>
        <taxon>Pichia</taxon>
    </lineage>
</organism>
<evidence type="ECO:0000313" key="2">
    <source>
        <dbReference type="EMBL" id="GAV28974.1"/>
    </source>
</evidence>